<reference evidence="1 2" key="1">
    <citation type="submission" date="2016-09" db="EMBL/GenBank/DDBJ databases">
        <title>Draft Genome Sequence of four Alteromonas macleodii strains isolated from copper coupons and grown long-term at elevated copper levels.</title>
        <authorList>
            <person name="Cusick K."/>
            <person name="Dale J."/>
            <person name="Little B."/>
            <person name="Biffinger J."/>
        </authorList>
    </citation>
    <scope>NUCLEOTIDE SEQUENCE [LARGE SCALE GENOMIC DNA]</scope>
    <source>
        <strain evidence="1 2">KCP01</strain>
    </source>
</reference>
<dbReference type="Proteomes" id="UP000095392">
    <property type="component" value="Unassembled WGS sequence"/>
</dbReference>
<gene>
    <name evidence="1" type="ORF">BFV95_4932</name>
</gene>
<dbReference type="AlphaFoldDB" id="A0AB36FK56"/>
<organism evidence="1 2">
    <name type="scientific">Alteromonas macleodii</name>
    <name type="common">Pseudoalteromonas macleodii</name>
    <dbReference type="NCBI Taxonomy" id="28108"/>
    <lineage>
        <taxon>Bacteria</taxon>
        <taxon>Pseudomonadati</taxon>
        <taxon>Pseudomonadota</taxon>
        <taxon>Gammaproteobacteria</taxon>
        <taxon>Alteromonadales</taxon>
        <taxon>Alteromonadaceae</taxon>
        <taxon>Alteromonas/Salinimonas group</taxon>
        <taxon>Alteromonas</taxon>
    </lineage>
</organism>
<evidence type="ECO:0000313" key="2">
    <source>
        <dbReference type="Proteomes" id="UP000095392"/>
    </source>
</evidence>
<proteinExistence type="predicted"/>
<evidence type="ECO:0000313" key="1">
    <source>
        <dbReference type="EMBL" id="OES23847.1"/>
    </source>
</evidence>
<dbReference type="EMBL" id="MIPY01000076">
    <property type="protein sequence ID" value="OES23847.1"/>
    <property type="molecule type" value="Genomic_DNA"/>
</dbReference>
<keyword evidence="2" id="KW-1185">Reference proteome</keyword>
<accession>A0AB36FK56</accession>
<comment type="caution">
    <text evidence="1">The sequence shown here is derived from an EMBL/GenBank/DDBJ whole genome shotgun (WGS) entry which is preliminary data.</text>
</comment>
<sequence length="40" mass="4411">MFVDLRKMYPGAPVKQLSRKGRQMNLLSSLILPAGGLPLN</sequence>
<name>A0AB36FK56_ALTMA</name>
<protein>
    <submittedName>
        <fullName evidence="1">Uncharacterized protein</fullName>
    </submittedName>
</protein>